<dbReference type="PANTHER" id="PTHR11091:SF0">
    <property type="entry name" value="MALATE DEHYDROGENASE"/>
    <property type="match status" value="1"/>
</dbReference>
<evidence type="ECO:0000256" key="2">
    <source>
        <dbReference type="ARBA" id="ARBA00023002"/>
    </source>
</evidence>
<dbReference type="Gene3D" id="1.10.1530.10">
    <property type="match status" value="1"/>
</dbReference>
<comment type="similarity">
    <text evidence="1">Belongs to the LDH2/MDH2 oxidoreductase family.</text>
</comment>
<dbReference type="Pfam" id="PF02615">
    <property type="entry name" value="Ldh_2"/>
    <property type="match status" value="1"/>
</dbReference>
<dbReference type="AlphaFoldDB" id="A0A848E9M8"/>
<protein>
    <submittedName>
        <fullName evidence="3">Ldh family oxidoreductase</fullName>
    </submittedName>
</protein>
<dbReference type="Proteomes" id="UP000548582">
    <property type="component" value="Unassembled WGS sequence"/>
</dbReference>
<dbReference type="EMBL" id="JABBKX010000002">
    <property type="protein sequence ID" value="NMJ41164.1"/>
    <property type="molecule type" value="Genomic_DNA"/>
</dbReference>
<dbReference type="InterPro" id="IPR036111">
    <property type="entry name" value="Mal/L-sulfo/L-lacto_DH-like_sf"/>
</dbReference>
<dbReference type="InterPro" id="IPR043144">
    <property type="entry name" value="Mal/L-sulf/L-lact_DH-like_ah"/>
</dbReference>
<dbReference type="Gene3D" id="3.30.1370.60">
    <property type="entry name" value="Hypothetical oxidoreductase yiak, domain 2"/>
    <property type="match status" value="1"/>
</dbReference>
<dbReference type="PANTHER" id="PTHR11091">
    <property type="entry name" value="OXIDOREDUCTASE-RELATED"/>
    <property type="match status" value="1"/>
</dbReference>
<dbReference type="GO" id="GO:0016491">
    <property type="term" value="F:oxidoreductase activity"/>
    <property type="evidence" value="ECO:0007669"/>
    <property type="project" value="UniProtKB-KW"/>
</dbReference>
<name>A0A848E9M8_9PROT</name>
<dbReference type="InterPro" id="IPR003767">
    <property type="entry name" value="Malate/L-lactate_DH-like"/>
</dbReference>
<dbReference type="SUPFAM" id="SSF89733">
    <property type="entry name" value="L-sulfolactate dehydrogenase-like"/>
    <property type="match status" value="1"/>
</dbReference>
<reference evidence="3 4" key="1">
    <citation type="submission" date="2020-03" db="EMBL/GenBank/DDBJ databases">
        <authorList>
            <person name="Sun Q."/>
        </authorList>
    </citation>
    <scope>NUCLEOTIDE SEQUENCE [LARGE SCALE GENOMIC DNA]</scope>
    <source>
        <strain evidence="3 4">JC162</strain>
    </source>
</reference>
<gene>
    <name evidence="3" type="ORF">GWK16_07930</name>
</gene>
<evidence type="ECO:0000313" key="3">
    <source>
        <dbReference type="EMBL" id="NMJ41164.1"/>
    </source>
</evidence>
<organism evidence="3 4">
    <name type="scientific">Neoroseomonas marina</name>
    <dbReference type="NCBI Taxonomy" id="1232220"/>
    <lineage>
        <taxon>Bacteria</taxon>
        <taxon>Pseudomonadati</taxon>
        <taxon>Pseudomonadota</taxon>
        <taxon>Alphaproteobacteria</taxon>
        <taxon>Acetobacterales</taxon>
        <taxon>Acetobacteraceae</taxon>
        <taxon>Neoroseomonas</taxon>
    </lineage>
</organism>
<keyword evidence="4" id="KW-1185">Reference proteome</keyword>
<sequence length="334" mass="34004">MMRLSLTEAESLARAALAGAGASPEMAAATARALAAAEAAGQAGHGLSRVPQYAAFLKNGRADGAAMPRIVNERGGAVLVDARHGLAYPALALAEREAAWRARAHGVAFAGVTNSHHSGAMGLPVARLADQGLVALAFTNSPAAMPVPGGRRPLMGTNPVAAAFPRRGAPPIVIDMALSEVARGKIMVAAKEGRPIPEGWALDAEGRPTTDAKAALSGAMLAMGGTKGALLAMVVELLCVAMTGAAFGFEADSFFEDEGNRPRLGQALLVVDPGALAGADVFAQRMEAFLGAMTAEEGVRLPGSRRDALSARAATEGIEIPDALHQRLKALAAA</sequence>
<comment type="caution">
    <text evidence="3">The sequence shown here is derived from an EMBL/GenBank/DDBJ whole genome shotgun (WGS) entry which is preliminary data.</text>
</comment>
<evidence type="ECO:0000313" key="4">
    <source>
        <dbReference type="Proteomes" id="UP000548582"/>
    </source>
</evidence>
<keyword evidence="2" id="KW-0560">Oxidoreductase</keyword>
<dbReference type="InterPro" id="IPR043143">
    <property type="entry name" value="Mal/L-sulf/L-lact_DH-like_NADP"/>
</dbReference>
<proteinExistence type="inferred from homology"/>
<evidence type="ECO:0000256" key="1">
    <source>
        <dbReference type="ARBA" id="ARBA00006056"/>
    </source>
</evidence>
<accession>A0A848E9M8</accession>